<proteinExistence type="inferred from homology"/>
<accession>A0AAP0IYS2</accession>
<name>A0AAP0IYS2_9MAGN</name>
<feature type="domain" description="Protein kinase" evidence="2">
    <location>
        <begin position="348"/>
        <end position="617"/>
    </location>
</feature>
<dbReference type="Proteomes" id="UP001417504">
    <property type="component" value="Unassembled WGS sequence"/>
</dbReference>
<evidence type="ECO:0000259" key="2">
    <source>
        <dbReference type="PROSITE" id="PS50011"/>
    </source>
</evidence>
<keyword evidence="4" id="KW-1185">Reference proteome</keyword>
<dbReference type="InterPro" id="IPR008271">
    <property type="entry name" value="Ser/Thr_kinase_AS"/>
</dbReference>
<reference evidence="3 4" key="1">
    <citation type="submission" date="2024-01" db="EMBL/GenBank/DDBJ databases">
        <title>Genome assemblies of Stephania.</title>
        <authorList>
            <person name="Yang L."/>
        </authorList>
    </citation>
    <scope>NUCLEOTIDE SEQUENCE [LARGE SCALE GENOMIC DNA]</scope>
    <source>
        <strain evidence="3">QJT</strain>
        <tissue evidence="3">Leaf</tissue>
    </source>
</reference>
<dbReference type="AlphaFoldDB" id="A0AAP0IYS2"/>
<sequence length="627" mass="69999">MLRDACALCKLRVAKQIEALKATGVTEVFVVVNKEQEEMTTVLKDFETKLQIQITCLCETEGLGSAGSLAFAKEKLMDGSPFFVLNSNVICEYPLELLIDFHRSHNREASIMVTKVDDPLKYSVVVMEEATGKVESYVEMPKTVNGNYIDAGIYLLNSSVLDRIKLRRTSLEKVFSKIAAKQELYAMVLTGFWMHNGRPKDYLIGIGLYLDALRKKNSSELSAGSHIRGNVLIDGTAVIGEDCLIGPNVAIGPECVVEAGVRLSNCVLMRGACIKKHSCICSSIIGWHCSVGAWARVDNLLIFFEDVHITDEVYCNGRLVPPRKEINDRIEDFKIFTSEDVKRLTNDFCNDRLLGSSSHGSVFMGILEDSSVVAIKSLKGSAKKSYSQVLHGMMTLSQLKHPSVVQLIGCCVESEQVALVYEYMPNGSLYEHLQGLHPSTSRTLTWRERLNIALEAADRLAYLHTAAVPPLYHKDVKSNNILLNETLSDKITDLALSRLVRASGTLGYVDPEYSVDSLLIDKSDVYSFGVVLLELLTSRKAIEEGGQDDNLVAFAKKKKEENGFMDVVDSGLREAASLFHLETMKELAVLAFRCLEKNRHFRPTMKEVAEKIKRILLRIETRFEEEF</sequence>
<evidence type="ECO:0000256" key="1">
    <source>
        <dbReference type="ARBA" id="ARBA00007274"/>
    </source>
</evidence>
<dbReference type="InterPro" id="IPR050486">
    <property type="entry name" value="Mannose-1P_guanyltransferase"/>
</dbReference>
<dbReference type="SUPFAM" id="SSF53448">
    <property type="entry name" value="Nucleotide-diphospho-sugar transferases"/>
    <property type="match status" value="1"/>
</dbReference>
<dbReference type="GO" id="GO:0016779">
    <property type="term" value="F:nucleotidyltransferase activity"/>
    <property type="evidence" value="ECO:0007669"/>
    <property type="project" value="UniProtKB-KW"/>
</dbReference>
<comment type="similarity">
    <text evidence="1">Belongs to the transferase hexapeptide repeat family.</text>
</comment>
<dbReference type="PANTHER" id="PTHR22572">
    <property type="entry name" value="SUGAR-1-PHOSPHATE GUANYL TRANSFERASE"/>
    <property type="match status" value="1"/>
</dbReference>
<dbReference type="InterPro" id="IPR029044">
    <property type="entry name" value="Nucleotide-diphossugar_trans"/>
</dbReference>
<dbReference type="GO" id="GO:0005524">
    <property type="term" value="F:ATP binding"/>
    <property type="evidence" value="ECO:0007669"/>
    <property type="project" value="InterPro"/>
</dbReference>
<dbReference type="EMBL" id="JBBNAE010000005">
    <property type="protein sequence ID" value="KAK9123875.1"/>
    <property type="molecule type" value="Genomic_DNA"/>
</dbReference>
<dbReference type="InterPro" id="IPR005835">
    <property type="entry name" value="NTP_transferase_dom"/>
</dbReference>
<evidence type="ECO:0000313" key="3">
    <source>
        <dbReference type="EMBL" id="KAK9123875.1"/>
    </source>
</evidence>
<dbReference type="InterPro" id="IPR001245">
    <property type="entry name" value="Ser-Thr/Tyr_kinase_cat_dom"/>
</dbReference>
<dbReference type="GO" id="GO:0004672">
    <property type="term" value="F:protein kinase activity"/>
    <property type="evidence" value="ECO:0007669"/>
    <property type="project" value="InterPro"/>
</dbReference>
<dbReference type="Gene3D" id="3.90.550.10">
    <property type="entry name" value="Spore Coat Polysaccharide Biosynthesis Protein SpsA, Chain A"/>
    <property type="match status" value="1"/>
</dbReference>
<dbReference type="Pfam" id="PF00483">
    <property type="entry name" value="NTP_transferase"/>
    <property type="match status" value="1"/>
</dbReference>
<gene>
    <name evidence="3" type="ORF">Sjap_013477</name>
</gene>
<dbReference type="SMART" id="SM00220">
    <property type="entry name" value="S_TKc"/>
    <property type="match status" value="1"/>
</dbReference>
<dbReference type="Gene3D" id="3.30.200.20">
    <property type="entry name" value="Phosphorylase Kinase, domain 1"/>
    <property type="match status" value="1"/>
</dbReference>
<dbReference type="SUPFAM" id="SSF56112">
    <property type="entry name" value="Protein kinase-like (PK-like)"/>
    <property type="match status" value="1"/>
</dbReference>
<dbReference type="InterPro" id="IPR056729">
    <property type="entry name" value="GMPPB_C"/>
</dbReference>
<dbReference type="Gene3D" id="2.160.10.10">
    <property type="entry name" value="Hexapeptide repeat proteins"/>
    <property type="match status" value="1"/>
</dbReference>
<dbReference type="Pfam" id="PF07714">
    <property type="entry name" value="PK_Tyr_Ser-Thr"/>
    <property type="match status" value="1"/>
</dbReference>
<protein>
    <recommendedName>
        <fullName evidence="2">Protein kinase domain-containing protein</fullName>
    </recommendedName>
</protein>
<dbReference type="Gene3D" id="1.10.510.10">
    <property type="entry name" value="Transferase(Phosphotransferase) domain 1"/>
    <property type="match status" value="1"/>
</dbReference>
<organism evidence="3 4">
    <name type="scientific">Stephania japonica</name>
    <dbReference type="NCBI Taxonomy" id="461633"/>
    <lineage>
        <taxon>Eukaryota</taxon>
        <taxon>Viridiplantae</taxon>
        <taxon>Streptophyta</taxon>
        <taxon>Embryophyta</taxon>
        <taxon>Tracheophyta</taxon>
        <taxon>Spermatophyta</taxon>
        <taxon>Magnoliopsida</taxon>
        <taxon>Ranunculales</taxon>
        <taxon>Menispermaceae</taxon>
        <taxon>Menispermoideae</taxon>
        <taxon>Cissampelideae</taxon>
        <taxon>Stephania</taxon>
    </lineage>
</organism>
<dbReference type="InterPro" id="IPR011009">
    <property type="entry name" value="Kinase-like_dom_sf"/>
</dbReference>
<dbReference type="Pfam" id="PF25087">
    <property type="entry name" value="GMPPB_C"/>
    <property type="match status" value="1"/>
</dbReference>
<evidence type="ECO:0000313" key="4">
    <source>
        <dbReference type="Proteomes" id="UP001417504"/>
    </source>
</evidence>
<dbReference type="InterPro" id="IPR000719">
    <property type="entry name" value="Prot_kinase_dom"/>
</dbReference>
<dbReference type="PROSITE" id="PS50011">
    <property type="entry name" value="PROTEIN_KINASE_DOM"/>
    <property type="match status" value="1"/>
</dbReference>
<dbReference type="PROSITE" id="PS00108">
    <property type="entry name" value="PROTEIN_KINASE_ST"/>
    <property type="match status" value="1"/>
</dbReference>
<comment type="caution">
    <text evidence="3">The sequence shown here is derived from an EMBL/GenBank/DDBJ whole genome shotgun (WGS) entry which is preliminary data.</text>
</comment>